<evidence type="ECO:0000313" key="2">
    <source>
        <dbReference type="Proteomes" id="UP000823872"/>
    </source>
</evidence>
<dbReference type="PANTHER" id="PTHR45696:SF10">
    <property type="entry name" value="LARGE RIBOSOMAL SUBUNIT PROTEIN P1"/>
    <property type="match status" value="1"/>
</dbReference>
<dbReference type="Proteomes" id="UP000823872">
    <property type="component" value="Chromosome D1"/>
</dbReference>
<proteinExistence type="predicted"/>
<reference evidence="1" key="2">
    <citation type="submission" date="2025-08" db="UniProtKB">
        <authorList>
            <consortium name="Ensembl"/>
        </authorList>
    </citation>
    <scope>IDENTIFICATION</scope>
    <source>
        <strain evidence="1">breed Abyssinian</strain>
    </source>
</reference>
<organism evidence="1 2">
    <name type="scientific">Felis catus</name>
    <name type="common">Cat</name>
    <name type="synonym">Felis silvestris catus</name>
    <dbReference type="NCBI Taxonomy" id="9685"/>
    <lineage>
        <taxon>Eukaryota</taxon>
        <taxon>Metazoa</taxon>
        <taxon>Chordata</taxon>
        <taxon>Craniata</taxon>
        <taxon>Vertebrata</taxon>
        <taxon>Euteleostomi</taxon>
        <taxon>Mammalia</taxon>
        <taxon>Eutheria</taxon>
        <taxon>Laurasiatheria</taxon>
        <taxon>Carnivora</taxon>
        <taxon>Feliformia</taxon>
        <taxon>Felidae</taxon>
        <taxon>Felinae</taxon>
        <taxon>Felis</taxon>
    </lineage>
</organism>
<accession>A0ABI7XBD8</accession>
<protein>
    <recommendedName>
        <fullName evidence="3">60S acidic ribosomal protein P1-like</fullName>
    </recommendedName>
</protein>
<dbReference type="Pfam" id="PF00428">
    <property type="entry name" value="Ribosomal_60s"/>
    <property type="match status" value="1"/>
</dbReference>
<name>A0ABI7XBD8_FELCA</name>
<dbReference type="GeneTree" id="ENSGT00940000163712"/>
<dbReference type="Ensembl" id="ENSFCTT00005030275.1">
    <property type="protein sequence ID" value="ENSFCTP00005019844.1"/>
    <property type="gene ID" value="ENSFCTG00005010816.1"/>
</dbReference>
<sequence>VASVCELACIYLAFILHDKEVLANANVGSLICNVGASGPTPAVGAAPAGVSAPSISAVATENKVKAKKKEFKESDDDMGFGLFE</sequence>
<evidence type="ECO:0008006" key="3">
    <source>
        <dbReference type="Google" id="ProtNLM"/>
    </source>
</evidence>
<evidence type="ECO:0000313" key="1">
    <source>
        <dbReference type="Ensembl" id="ENSFCTP00005019844.1"/>
    </source>
</evidence>
<reference evidence="1" key="3">
    <citation type="submission" date="2025-09" db="UniProtKB">
        <authorList>
            <consortium name="Ensembl"/>
        </authorList>
    </citation>
    <scope>IDENTIFICATION</scope>
    <source>
        <strain evidence="1">breed Abyssinian</strain>
    </source>
</reference>
<dbReference type="PANTHER" id="PTHR45696">
    <property type="entry name" value="60S ACIDIC RIBOSOMAL PROTEIN P1"/>
    <property type="match status" value="1"/>
</dbReference>
<keyword evidence="2" id="KW-1185">Reference proteome</keyword>
<reference evidence="1 2" key="1">
    <citation type="submission" date="2021-02" db="EMBL/GenBank/DDBJ databases">
        <title>Safari Cat Assemblies.</title>
        <authorList>
            <person name="Bredemeyer K.R."/>
            <person name="Murphy W.J."/>
        </authorList>
    </citation>
    <scope>NUCLEOTIDE SEQUENCE [LARGE SCALE GENOMIC DNA]</scope>
</reference>